<evidence type="ECO:0000313" key="2">
    <source>
        <dbReference type="EMBL" id="KAA3765134.1"/>
    </source>
</evidence>
<reference evidence="2 3" key="1">
    <citation type="journal article" date="2019" name="Nat. Med.">
        <title>A library of human gut bacterial isolates paired with longitudinal multiomics data enables mechanistic microbiome research.</title>
        <authorList>
            <person name="Poyet M."/>
            <person name="Groussin M."/>
            <person name="Gibbons S.M."/>
            <person name="Avila-Pacheco J."/>
            <person name="Jiang X."/>
            <person name="Kearney S.M."/>
            <person name="Perrotta A.R."/>
            <person name="Berdy B."/>
            <person name="Zhao S."/>
            <person name="Lieberman T.D."/>
            <person name="Swanson P.K."/>
            <person name="Smith M."/>
            <person name="Roesemann S."/>
            <person name="Alexander J.E."/>
            <person name="Rich S.A."/>
            <person name="Livny J."/>
            <person name="Vlamakis H."/>
            <person name="Clish C."/>
            <person name="Bullock K."/>
            <person name="Deik A."/>
            <person name="Scott J."/>
            <person name="Pierce K.A."/>
            <person name="Xavier R.J."/>
            <person name="Alm E.J."/>
        </authorList>
    </citation>
    <scope>NUCLEOTIDE SEQUENCE [LARGE SCALE GENOMIC DNA]</scope>
    <source>
        <strain evidence="2 3">BIOML-A10</strain>
    </source>
</reference>
<proteinExistence type="predicted"/>
<dbReference type="AlphaFoldDB" id="A0A7J4XIK4"/>
<dbReference type="InterPro" id="IPR046768">
    <property type="entry name" value="ExoX-like_C"/>
</dbReference>
<sequence length="292" mass="33989">MANPRLLGISETEETLLYAKLNEYNRGRISFKKAGAYLIVLPRSGHSNYSLWVYSPEPEKQSILFIHDLSPDIYEALRMASTMFYFSKRCLLIVDYNLKRMQSNGDDLIPFGKYRGHYLHEILKVDPAYLSWIAYKYTPKIPKQERFVEIAKVYHSVHLDLMQRKARQKQEAGRFLGNIGEKVTDLTLKVLKVRIEDDPYKTRVNGTTVLFYVRQIVTLADPSANRVVIRFTSKSPSQESCQVPATEREYKVNELIHIASARVARIYELHGMKYTRLSHVKLQEINSYANRF</sequence>
<evidence type="ECO:0000259" key="1">
    <source>
        <dbReference type="Pfam" id="PF20600"/>
    </source>
</evidence>
<dbReference type="Pfam" id="PF20600">
    <property type="entry name" value="ExoX-like_C"/>
    <property type="match status" value="1"/>
</dbReference>
<evidence type="ECO:0000313" key="3">
    <source>
        <dbReference type="Proteomes" id="UP000422221"/>
    </source>
</evidence>
<dbReference type="RefSeq" id="WP_130059125.1">
    <property type="nucleotide sequence ID" value="NZ_JADNPJ010000006.1"/>
</dbReference>
<dbReference type="Proteomes" id="UP000422221">
    <property type="component" value="Unassembled WGS sequence"/>
</dbReference>
<feature type="domain" description="Exodeoxyribonuclease X-like C-terminal" evidence="1">
    <location>
        <begin position="111"/>
        <end position="134"/>
    </location>
</feature>
<accession>A0A7J4XIK4</accession>
<protein>
    <recommendedName>
        <fullName evidence="1">Exodeoxyribonuclease X-like C-terminal domain-containing protein</fullName>
    </recommendedName>
</protein>
<name>A0A7J4XIK4_9BACE</name>
<dbReference type="EMBL" id="VWMK01000010">
    <property type="protein sequence ID" value="KAA3765134.1"/>
    <property type="molecule type" value="Genomic_DNA"/>
</dbReference>
<organism evidence="2 3">
    <name type="scientific">Bacteroides salyersiae</name>
    <dbReference type="NCBI Taxonomy" id="291644"/>
    <lineage>
        <taxon>Bacteria</taxon>
        <taxon>Pseudomonadati</taxon>
        <taxon>Bacteroidota</taxon>
        <taxon>Bacteroidia</taxon>
        <taxon>Bacteroidales</taxon>
        <taxon>Bacteroidaceae</taxon>
        <taxon>Bacteroides</taxon>
    </lineage>
</organism>
<gene>
    <name evidence="2" type="ORF">F3F73_11175</name>
</gene>
<comment type="caution">
    <text evidence="2">The sequence shown here is derived from an EMBL/GenBank/DDBJ whole genome shotgun (WGS) entry which is preliminary data.</text>
</comment>